<name>A0ABW2YNV4_9GAMM</name>
<comment type="caution">
    <text evidence="2">The sequence shown here is derived from an EMBL/GenBank/DDBJ whole genome shotgun (WGS) entry which is preliminary data.</text>
</comment>
<dbReference type="RefSeq" id="WP_386813172.1">
    <property type="nucleotide sequence ID" value="NZ_JBHTIH010000007.1"/>
</dbReference>
<evidence type="ECO:0008006" key="4">
    <source>
        <dbReference type="Google" id="ProtNLM"/>
    </source>
</evidence>
<organism evidence="2 3">
    <name type="scientific">Lysobacter koreensis</name>
    <dbReference type="NCBI Taxonomy" id="266122"/>
    <lineage>
        <taxon>Bacteria</taxon>
        <taxon>Pseudomonadati</taxon>
        <taxon>Pseudomonadota</taxon>
        <taxon>Gammaproteobacteria</taxon>
        <taxon>Lysobacterales</taxon>
        <taxon>Lysobacteraceae</taxon>
        <taxon>Lysobacter</taxon>
    </lineage>
</organism>
<gene>
    <name evidence="2" type="ORF">ACFQZQ_12490</name>
</gene>
<keyword evidence="3" id="KW-1185">Reference proteome</keyword>
<accession>A0ABW2YNV4</accession>
<feature type="region of interest" description="Disordered" evidence="1">
    <location>
        <begin position="149"/>
        <end position="175"/>
    </location>
</feature>
<sequence length="175" mass="20515">MLAPGFDAFDCAVAVEYEPLMVNLSRVSERITLWLVMAGIGPDRFYTVVEEDGDGFEFGFRIDYCHEDDFAETGEDFWKFVSQLVPLREPQLSYIHSAHFDPMNTICPGPNDFLLMIKPDLTSARYEFPPQEFWSKRYEDYWRQHEAKRAERESKRLERPLKLIAPNEHRVDSPS</sequence>
<evidence type="ECO:0000256" key="1">
    <source>
        <dbReference type="SAM" id="MobiDB-lite"/>
    </source>
</evidence>
<protein>
    <recommendedName>
        <fullName evidence="4">SMI1/KNR4 family protein</fullName>
    </recommendedName>
</protein>
<evidence type="ECO:0000313" key="3">
    <source>
        <dbReference type="Proteomes" id="UP001597090"/>
    </source>
</evidence>
<dbReference type="Proteomes" id="UP001597090">
    <property type="component" value="Unassembled WGS sequence"/>
</dbReference>
<dbReference type="EMBL" id="JBHTIH010000007">
    <property type="protein sequence ID" value="MFD0740094.1"/>
    <property type="molecule type" value="Genomic_DNA"/>
</dbReference>
<reference evidence="3" key="1">
    <citation type="journal article" date="2019" name="Int. J. Syst. Evol. Microbiol.">
        <title>The Global Catalogue of Microorganisms (GCM) 10K type strain sequencing project: providing services to taxonomists for standard genome sequencing and annotation.</title>
        <authorList>
            <consortium name="The Broad Institute Genomics Platform"/>
            <consortium name="The Broad Institute Genome Sequencing Center for Infectious Disease"/>
            <person name="Wu L."/>
            <person name="Ma J."/>
        </authorList>
    </citation>
    <scope>NUCLEOTIDE SEQUENCE [LARGE SCALE GENOMIC DNA]</scope>
    <source>
        <strain evidence="3">CCUG 55491</strain>
    </source>
</reference>
<proteinExistence type="predicted"/>
<evidence type="ECO:0000313" key="2">
    <source>
        <dbReference type="EMBL" id="MFD0740094.1"/>
    </source>
</evidence>